<keyword evidence="9" id="KW-1185">Reference proteome</keyword>
<evidence type="ECO:0000313" key="10">
    <source>
        <dbReference type="Proteomes" id="UP000326951"/>
    </source>
</evidence>
<dbReference type="EMBL" id="CP025688">
    <property type="protein sequence ID" value="QAA23714.1"/>
    <property type="molecule type" value="Genomic_DNA"/>
</dbReference>
<evidence type="ECO:0000256" key="2">
    <source>
        <dbReference type="ARBA" id="ARBA00009694"/>
    </source>
</evidence>
<dbReference type="EMBL" id="AP021853">
    <property type="protein sequence ID" value="BBO00243.1"/>
    <property type="molecule type" value="Genomic_DNA"/>
</dbReference>
<sequence length="124" mass="13074">MKVFIAIGAILAFLSVTFGAFGAHVLKARLTEQNLSIFQTGVQYQMVHALGLILIGILALTVFTGQTTLLAWAGWLMTLGVVLFSGSLYALTLSGVRVLGAITPIGGVLFLISWVLVVAAVLRA</sequence>
<keyword evidence="3 6" id="KW-0812">Transmembrane</keyword>
<evidence type="ECO:0000256" key="4">
    <source>
        <dbReference type="ARBA" id="ARBA00022989"/>
    </source>
</evidence>
<evidence type="ECO:0000256" key="6">
    <source>
        <dbReference type="SAM" id="Phobius"/>
    </source>
</evidence>
<proteinExistence type="inferred from homology"/>
<dbReference type="Pfam" id="PF04241">
    <property type="entry name" value="DUF423"/>
    <property type="match status" value="1"/>
</dbReference>
<feature type="transmembrane region" description="Helical" evidence="6">
    <location>
        <begin position="46"/>
        <end position="63"/>
    </location>
</feature>
<dbReference type="InterPro" id="IPR006696">
    <property type="entry name" value="DUF423"/>
</dbReference>
<protein>
    <submittedName>
        <fullName evidence="8">DUF423 domain-containing protein</fullName>
    </submittedName>
    <submittedName>
        <fullName evidence="7">UPF0382 membrane protein</fullName>
    </submittedName>
</protein>
<organism evidence="7 10">
    <name type="scientific">Sporolactobacillus terrae</name>
    <dbReference type="NCBI Taxonomy" id="269673"/>
    <lineage>
        <taxon>Bacteria</taxon>
        <taxon>Bacillati</taxon>
        <taxon>Bacillota</taxon>
        <taxon>Bacilli</taxon>
        <taxon>Bacillales</taxon>
        <taxon>Sporolactobacillaceae</taxon>
        <taxon>Sporolactobacillus</taxon>
    </lineage>
</organism>
<gene>
    <name evidence="8" type="ORF">C0674_14565</name>
    <name evidence="7" type="ORF">St703_29470</name>
</gene>
<comment type="similarity">
    <text evidence="2">Belongs to the UPF0382 family.</text>
</comment>
<dbReference type="STRING" id="1449983.GCA_000647835_02705"/>
<reference evidence="7 10" key="2">
    <citation type="submission" date="2019-09" db="EMBL/GenBank/DDBJ databases">
        <title>Complete genome sequence of Sporolactobacillus terrae 70-3.</title>
        <authorList>
            <person name="Tanaka N."/>
            <person name="Shiwa Y."/>
            <person name="Fujita N."/>
            <person name="Tanasupawat S."/>
        </authorList>
    </citation>
    <scope>NUCLEOTIDE SEQUENCE [LARGE SCALE GENOMIC DNA]</scope>
    <source>
        <strain evidence="7 10">70-3</strain>
    </source>
</reference>
<comment type="subcellular location">
    <subcellularLocation>
        <location evidence="1">Membrane</location>
        <topology evidence="1">Multi-pass membrane protein</topology>
    </subcellularLocation>
</comment>
<dbReference type="GO" id="GO:0005886">
    <property type="term" value="C:plasma membrane"/>
    <property type="evidence" value="ECO:0007669"/>
    <property type="project" value="TreeGrafter"/>
</dbReference>
<dbReference type="PANTHER" id="PTHR43461:SF1">
    <property type="entry name" value="TRANSMEMBRANE PROTEIN 256"/>
    <property type="match status" value="1"/>
</dbReference>
<feature type="transmembrane region" description="Helical" evidence="6">
    <location>
        <begin position="98"/>
        <end position="122"/>
    </location>
</feature>
<feature type="transmembrane region" description="Helical" evidence="6">
    <location>
        <begin position="70"/>
        <end position="92"/>
    </location>
</feature>
<dbReference type="PANTHER" id="PTHR43461">
    <property type="entry name" value="TRANSMEMBRANE PROTEIN 256"/>
    <property type="match status" value="1"/>
</dbReference>
<accession>A0A410DC98</accession>
<dbReference type="Proteomes" id="UP000326951">
    <property type="component" value="Chromosome"/>
</dbReference>
<dbReference type="AlphaFoldDB" id="A0A410DC98"/>
<evidence type="ECO:0000256" key="5">
    <source>
        <dbReference type="ARBA" id="ARBA00023136"/>
    </source>
</evidence>
<evidence type="ECO:0000313" key="9">
    <source>
        <dbReference type="Proteomes" id="UP000285882"/>
    </source>
</evidence>
<name>A0A410DC98_9BACL</name>
<evidence type="ECO:0000313" key="7">
    <source>
        <dbReference type="EMBL" id="BBO00243.1"/>
    </source>
</evidence>
<evidence type="ECO:0000313" key="8">
    <source>
        <dbReference type="EMBL" id="QAA23714.1"/>
    </source>
</evidence>
<dbReference type="Proteomes" id="UP000285882">
    <property type="component" value="Chromosome"/>
</dbReference>
<evidence type="ECO:0000256" key="3">
    <source>
        <dbReference type="ARBA" id="ARBA00022692"/>
    </source>
</evidence>
<reference evidence="8 9" key="1">
    <citation type="submission" date="2018-01" db="EMBL/GenBank/DDBJ databases">
        <title>Complete genome sequencing of Sporolactobacillus terrae DLG3.</title>
        <authorList>
            <person name="Nam Y.-D."/>
            <person name="Kang J."/>
            <person name="Chung W.-H."/>
        </authorList>
    </citation>
    <scope>NUCLEOTIDE SEQUENCE [LARGE SCALE GENOMIC DNA]</scope>
    <source>
        <strain evidence="8 9">DLG3</strain>
    </source>
</reference>
<evidence type="ECO:0000256" key="1">
    <source>
        <dbReference type="ARBA" id="ARBA00004141"/>
    </source>
</evidence>
<dbReference type="RefSeq" id="WP_028976153.1">
    <property type="nucleotide sequence ID" value="NZ_AP021853.1"/>
</dbReference>
<keyword evidence="4 6" id="KW-1133">Transmembrane helix</keyword>
<keyword evidence="5 6" id="KW-0472">Membrane</keyword>